<accession>A0A0S4L2C5</accession>
<keyword evidence="2" id="KW-1185">Reference proteome</keyword>
<dbReference type="Proteomes" id="UP000066284">
    <property type="component" value="Chromosome 1"/>
</dbReference>
<dbReference type="STRING" id="1715989.NITINOP_3222"/>
<dbReference type="AlphaFoldDB" id="A0A0S4L2C5"/>
<name>A0A0S4L2C5_9BACT</name>
<dbReference type="RefSeq" id="WP_062487311.1">
    <property type="nucleotide sequence ID" value="NZ_LN885086.1"/>
</dbReference>
<dbReference type="OrthoDB" id="9813543at2"/>
<evidence type="ECO:0000313" key="1">
    <source>
        <dbReference type="EMBL" id="CUQ68194.1"/>
    </source>
</evidence>
<proteinExistence type="predicted"/>
<reference evidence="2" key="1">
    <citation type="submission" date="2015-09" db="EMBL/GenBank/DDBJ databases">
        <authorList>
            <person name="Daims H."/>
        </authorList>
    </citation>
    <scope>NUCLEOTIDE SEQUENCE [LARGE SCALE GENOMIC DNA]</scope>
</reference>
<dbReference type="KEGG" id="nio:NITINOP_3222"/>
<sequence>MNTELCQACGASGSPLMKFSLGKDFFGRPYDRLSPSSDQHPKWYCASCSMHKNLQRDFRDIRAEHDKLVNGQGSELTKADEFLRASVRLREIFTILDAASDPSPLLAKQDVLLLMKRLNTVTMPV</sequence>
<evidence type="ECO:0000313" key="2">
    <source>
        <dbReference type="Proteomes" id="UP000066284"/>
    </source>
</evidence>
<organism evidence="1 2">
    <name type="scientific">Candidatus Nitrospira inopinata</name>
    <dbReference type="NCBI Taxonomy" id="1715989"/>
    <lineage>
        <taxon>Bacteria</taxon>
        <taxon>Pseudomonadati</taxon>
        <taxon>Nitrospirota</taxon>
        <taxon>Nitrospiria</taxon>
        <taxon>Nitrospirales</taxon>
        <taxon>Nitrospiraceae</taxon>
        <taxon>Nitrospira</taxon>
    </lineage>
</organism>
<protein>
    <submittedName>
        <fullName evidence="1">Uncharacterized protein</fullName>
    </submittedName>
</protein>
<gene>
    <name evidence="1" type="ORF">NITINOP_3222</name>
</gene>
<dbReference type="EMBL" id="LN885086">
    <property type="protein sequence ID" value="CUQ68194.1"/>
    <property type="molecule type" value="Genomic_DNA"/>
</dbReference>